<gene>
    <name evidence="2" type="ORF">HNP32_002104</name>
</gene>
<keyword evidence="3" id="KW-1185">Reference proteome</keyword>
<dbReference type="Proteomes" id="UP000539957">
    <property type="component" value="Unassembled WGS sequence"/>
</dbReference>
<evidence type="ECO:0000256" key="1">
    <source>
        <dbReference type="SAM" id="MobiDB-lite"/>
    </source>
</evidence>
<feature type="region of interest" description="Disordered" evidence="1">
    <location>
        <begin position="16"/>
        <end position="51"/>
    </location>
</feature>
<dbReference type="EMBL" id="JACHKY010000003">
    <property type="protein sequence ID" value="MBB4798360.1"/>
    <property type="molecule type" value="Genomic_DNA"/>
</dbReference>
<feature type="compositionally biased region" description="Polar residues" evidence="1">
    <location>
        <begin position="16"/>
        <end position="49"/>
    </location>
</feature>
<reference evidence="2 3" key="1">
    <citation type="submission" date="2020-08" db="EMBL/GenBank/DDBJ databases">
        <title>Functional genomics of gut bacteria from endangered species of beetles.</title>
        <authorList>
            <person name="Carlos-Shanley C."/>
        </authorList>
    </citation>
    <scope>NUCLEOTIDE SEQUENCE [LARGE SCALE GENOMIC DNA]</scope>
    <source>
        <strain evidence="2 3">S00123</strain>
    </source>
</reference>
<evidence type="ECO:0000313" key="3">
    <source>
        <dbReference type="Proteomes" id="UP000539957"/>
    </source>
</evidence>
<comment type="caution">
    <text evidence="2">The sequence shown here is derived from an EMBL/GenBank/DDBJ whole genome shotgun (WGS) entry which is preliminary data.</text>
</comment>
<protein>
    <submittedName>
        <fullName evidence="2">Uncharacterized protein</fullName>
    </submittedName>
</protein>
<dbReference type="AlphaFoldDB" id="A0A7W7IQU0"/>
<proteinExistence type="predicted"/>
<accession>A0A7W7IQU0</accession>
<evidence type="ECO:0000313" key="2">
    <source>
        <dbReference type="EMBL" id="MBB4798360.1"/>
    </source>
</evidence>
<organism evidence="2 3">
    <name type="scientific">Brevundimonas bullata</name>
    <dbReference type="NCBI Taxonomy" id="13160"/>
    <lineage>
        <taxon>Bacteria</taxon>
        <taxon>Pseudomonadati</taxon>
        <taxon>Pseudomonadota</taxon>
        <taxon>Alphaproteobacteria</taxon>
        <taxon>Caulobacterales</taxon>
        <taxon>Caulobacteraceae</taxon>
        <taxon>Brevundimonas</taxon>
    </lineage>
</organism>
<name>A0A7W7IQU0_9CAUL</name>
<sequence length="58" mass="6056">MSANACNPICQRSQTRTDVGYQSGSRNPTTTSTQAGTGQPNNGGYTRTSYGPLLVQGC</sequence>